<dbReference type="SUPFAM" id="SSF56281">
    <property type="entry name" value="Metallo-hydrolase/oxidoreductase"/>
    <property type="match status" value="1"/>
</dbReference>
<feature type="domain" description="Metallo-beta-lactamase" evidence="1">
    <location>
        <begin position="72"/>
        <end position="241"/>
    </location>
</feature>
<dbReference type="Proteomes" id="UP001185922">
    <property type="component" value="Unassembled WGS sequence"/>
</dbReference>
<dbReference type="GeneID" id="77170226"/>
<dbReference type="InterPro" id="IPR018247">
    <property type="entry name" value="EF_Hand_1_Ca_BS"/>
</dbReference>
<accession>A0AAE4R5F6</accession>
<dbReference type="InterPro" id="IPR036866">
    <property type="entry name" value="RibonucZ/Hydroxyglut_hydro"/>
</dbReference>
<evidence type="ECO:0000259" key="1">
    <source>
        <dbReference type="SMART" id="SM00849"/>
    </source>
</evidence>
<protein>
    <submittedName>
        <fullName evidence="3">Hydrolase</fullName>
    </submittedName>
</protein>
<dbReference type="InterPro" id="IPR001279">
    <property type="entry name" value="Metallo-B-lactamas"/>
</dbReference>
<dbReference type="Proteomes" id="UP001185779">
    <property type="component" value="Unassembled WGS sequence"/>
</dbReference>
<sequence length="278" mass="30453">MQPWMCVFCANEYAPDADLPEVCPICDDDRQWIPTSGQQWTRLDEDADNALDVAEVEPGLTRLSLRPSVGIGQQGFLVATSQGNILWEPPGFVGPSLVDRLVECGGVAAITASHPHLYGASVSLSHRFGGVPVYYNDLDRRWLTRPDPVVEFWSGDAEILNGVRIIQCGGHFPGSAVLHLPGAADGRGALLTGDTIKGVMQPGMVTFMRSYPNMIPLSPRLVRQIADRVTALPFDRLYDAFGVVVDENAREVVETSARRYIGWATDETVDPDDPYADR</sequence>
<dbReference type="PANTHER" id="PTHR36839">
    <property type="entry name" value="METALLO-BETA-LACTAMASE FAMILY PROTEIN (AFU_ORTHOLOGUE AFUA_5G12770)"/>
    <property type="match status" value="1"/>
</dbReference>
<reference evidence="3 4" key="1">
    <citation type="submission" date="2023-10" db="EMBL/GenBank/DDBJ databases">
        <title>Development of a sustainable strategy for remediation of hydrocarbon-contaminated territories based on the waste exchange concept.</title>
        <authorList>
            <person name="Krivoruchko A."/>
        </authorList>
    </citation>
    <scope>NUCLEOTIDE SEQUENCE</scope>
    <source>
        <strain evidence="2 4">IEGM 1266</strain>
        <strain evidence="3">IEGM 1279</strain>
    </source>
</reference>
<dbReference type="EMBL" id="JAWLKH010000023">
    <property type="protein sequence ID" value="MDV6313805.1"/>
    <property type="molecule type" value="Genomic_DNA"/>
</dbReference>
<evidence type="ECO:0000313" key="4">
    <source>
        <dbReference type="Proteomes" id="UP001185779"/>
    </source>
</evidence>
<dbReference type="EMBL" id="JAWLKI010000011">
    <property type="protein sequence ID" value="MDV6308050.1"/>
    <property type="molecule type" value="Genomic_DNA"/>
</dbReference>
<evidence type="ECO:0000313" key="3">
    <source>
        <dbReference type="EMBL" id="MDV6313805.1"/>
    </source>
</evidence>
<dbReference type="SMART" id="SM00849">
    <property type="entry name" value="Lactamase_B"/>
    <property type="match status" value="1"/>
</dbReference>
<name>A0AAE4R5F6_9ACTN</name>
<dbReference type="Gene3D" id="3.60.15.10">
    <property type="entry name" value="Ribonuclease Z/Hydroxyacylglutathione hydrolase-like"/>
    <property type="match status" value="1"/>
</dbReference>
<comment type="caution">
    <text evidence="3">The sequence shown here is derived from an EMBL/GenBank/DDBJ whole genome shotgun (WGS) entry which is preliminary data.</text>
</comment>
<dbReference type="PANTHER" id="PTHR36839:SF1">
    <property type="entry name" value="METALLO-BETA-LACTAMASE FAMILY PROTEIN (AFU_ORTHOLOGUE AFUA_5G12770)"/>
    <property type="match status" value="1"/>
</dbReference>
<organism evidence="3 5">
    <name type="scientific">Gordonia amicalis</name>
    <dbReference type="NCBI Taxonomy" id="89053"/>
    <lineage>
        <taxon>Bacteria</taxon>
        <taxon>Bacillati</taxon>
        <taxon>Actinomycetota</taxon>
        <taxon>Actinomycetes</taxon>
        <taxon>Mycobacteriales</taxon>
        <taxon>Gordoniaceae</taxon>
        <taxon>Gordonia</taxon>
    </lineage>
</organism>
<gene>
    <name evidence="2" type="ORF">R3P94_12060</name>
    <name evidence="3" type="ORF">R3Q15_18240</name>
</gene>
<dbReference type="RefSeq" id="WP_024500304.1">
    <property type="nucleotide sequence ID" value="NZ_CP091855.1"/>
</dbReference>
<dbReference type="GO" id="GO:0016787">
    <property type="term" value="F:hydrolase activity"/>
    <property type="evidence" value="ECO:0007669"/>
    <property type="project" value="UniProtKB-KW"/>
</dbReference>
<dbReference type="PROSITE" id="PS00018">
    <property type="entry name" value="EF_HAND_1"/>
    <property type="match status" value="1"/>
</dbReference>
<evidence type="ECO:0000313" key="5">
    <source>
        <dbReference type="Proteomes" id="UP001185922"/>
    </source>
</evidence>
<keyword evidence="4" id="KW-1185">Reference proteome</keyword>
<dbReference type="AlphaFoldDB" id="A0AAE4R5F6"/>
<proteinExistence type="predicted"/>
<keyword evidence="3" id="KW-0378">Hydrolase</keyword>
<evidence type="ECO:0000313" key="2">
    <source>
        <dbReference type="EMBL" id="MDV6308050.1"/>
    </source>
</evidence>
<dbReference type="SUPFAM" id="SSF57802">
    <property type="entry name" value="Rubredoxin-like"/>
    <property type="match status" value="1"/>
</dbReference>